<evidence type="ECO:0000313" key="2">
    <source>
        <dbReference type="Proteomes" id="UP000277179"/>
    </source>
</evidence>
<accession>A0A3M4QGZ7</accession>
<protein>
    <submittedName>
        <fullName evidence="1">Uncharacterized protein</fullName>
    </submittedName>
</protein>
<reference evidence="1 2" key="1">
    <citation type="submission" date="2018-08" db="EMBL/GenBank/DDBJ databases">
        <title>Recombination of ecologically and evolutionarily significant loci maintains genetic cohesion in the Pseudomonas syringae species complex.</title>
        <authorList>
            <person name="Dillon M."/>
            <person name="Thakur S."/>
            <person name="Almeida R.N.D."/>
            <person name="Weir B.S."/>
            <person name="Guttman D.S."/>
        </authorList>
    </citation>
    <scope>NUCLEOTIDE SEQUENCE [LARGE SCALE GENOMIC DNA]</scope>
    <source>
        <strain evidence="1 2">ICMP 11288</strain>
    </source>
</reference>
<comment type="caution">
    <text evidence="1">The sequence shown here is derived from an EMBL/GenBank/DDBJ whole genome shotgun (WGS) entry which is preliminary data.</text>
</comment>
<organism evidence="1 2">
    <name type="scientific">Pseudomonas salomonii</name>
    <dbReference type="NCBI Taxonomy" id="191391"/>
    <lineage>
        <taxon>Bacteria</taxon>
        <taxon>Pseudomonadati</taxon>
        <taxon>Pseudomonadota</taxon>
        <taxon>Gammaproteobacteria</taxon>
        <taxon>Pseudomonadales</taxon>
        <taxon>Pseudomonadaceae</taxon>
        <taxon>Pseudomonas</taxon>
    </lineage>
</organism>
<sequence length="1067" mass="118243">MHTYHFSTAASAMTTDGKELDLHSIPDHFKAMYDRASSQSTAYTLSPRLAHVLGPELDGHNNISGATQVMLPDLHVARPLDFPINMATTVRTKVESGTSQEALKFLTVRFSSPATAPYTEDEVATLIFRQRFLKANNVGANTDRQTLFVEAWNAVAELCAADKILLAPYLVRYDFRSGLDREGKFRLGDSLQPVARGQFIHDIKTAVQSKLSRLYSIPNDAIPEDDLELQVVMSRSGDANRIYRLSNAVEFRLDIERPAEKIPVGEPSSWTLVRLLTTKDDGEPLPLDDTYDHEGRLVRNVDTTDPNDSRIKAGFADWLGDLKNRSDGIDANSSETAETRVFRSLLGGSAASSADTRLSPQDVVDVDDWIVPEGPVDPAPGKAQVTLMPIGFRPLQFHPLFGAKTDTMYRRYLQWIGCLINCSNIELAGANTAPDWSQYFKALYDYGQDAHGYSALMDNLAALAWPMHNPACVDPQDKPIFPTAIIDLARATATGGVVRAQLVTRIAMDFKRDPSVFFDSKAYLYSCLAGDEAANKMLPASFFRMSASRQIAKEDGPTAAVEDQVTLSVSESFSPNVEQFGFLEPLSDRRYDDEFTVAVPVLQTFEAIVDKSIGQFDKDSPTVAIPIAQCTIPNGVMGAATQPSIFLASRKRVEMPQLLAALPIKIEEVPGWINLDRTKLFGLTALKHGRLEDKDKDENNAYRWIGSSFPAPLSNRLDDPMVALIMTIEGDEETLMESLNSDSLRINLDVVMPDQPKNSNMAQKAESDFAKRLSDTIDFNRAKDDFDLAISPDIFVQMSKSAMPATIPSLQESEKWLTLNFKTASAGNTIEIDIVPNEWPHKDGGVTVHLLRNDTDAAARTLVLIVLAELPVWRSYQVEALQTRNSMTAGSAAPGRIFAPEFGMSSEQLSNTDPLSIEAVVDVYQNESIELAASSLTVEQLVSELLLAEHDFTNDNGLNGRRAILTNDSEWRSHDLSITISHEQRVETPQAYFRSDGSEASSVDVALPTNRPLFPFRNVNIDKDGPVNQLRDWWVPGVVDYQVEFHWSSTTNLRFFSIKGVRCRIEP</sequence>
<dbReference type="EMBL" id="RBRL01000152">
    <property type="protein sequence ID" value="RMQ89682.1"/>
    <property type="molecule type" value="Genomic_DNA"/>
</dbReference>
<dbReference type="Proteomes" id="UP000277179">
    <property type="component" value="Unassembled WGS sequence"/>
</dbReference>
<name>A0A3M4QGZ7_9PSED</name>
<gene>
    <name evidence="1" type="ORF">ALP97_02118</name>
</gene>
<evidence type="ECO:0000313" key="1">
    <source>
        <dbReference type="EMBL" id="RMQ89682.1"/>
    </source>
</evidence>
<dbReference type="AlphaFoldDB" id="A0A3M4QGZ7"/>
<proteinExistence type="predicted"/>